<dbReference type="InterPro" id="IPR013498">
    <property type="entry name" value="Topo_IA_Znf"/>
</dbReference>
<accession>A0ABR9S5T9</accession>
<dbReference type="GO" id="GO:0004519">
    <property type="term" value="F:endonuclease activity"/>
    <property type="evidence" value="ECO:0007669"/>
    <property type="project" value="UniProtKB-KW"/>
</dbReference>
<dbReference type="PANTHER" id="PTHR30015:SF7">
    <property type="entry name" value="TYPE IV METHYL-DIRECTED RESTRICTION ENZYME ECOKMRR"/>
    <property type="match status" value="1"/>
</dbReference>
<feature type="domain" description="DNA topoisomerase type IA zn finger" evidence="3">
    <location>
        <begin position="269"/>
        <end position="303"/>
    </location>
</feature>
<dbReference type="InterPro" id="IPR007560">
    <property type="entry name" value="Restrct_endonuc_IV_Mrr"/>
</dbReference>
<keyword evidence="2" id="KW-0812">Transmembrane</keyword>
<comment type="caution">
    <text evidence="5">The sequence shown here is derived from an EMBL/GenBank/DDBJ whole genome shotgun (WGS) entry which is preliminary data.</text>
</comment>
<evidence type="ECO:0000256" key="1">
    <source>
        <dbReference type="SAM" id="MobiDB-lite"/>
    </source>
</evidence>
<gene>
    <name evidence="5" type="ORF">IM787_15090</name>
</gene>
<keyword evidence="2" id="KW-0472">Membrane</keyword>
<sequence>MTRRKRRPGKPLLDKGLLAVFIGGVLLCAPLLFGTSPMLRPMADGLRTPAWVAILLGLALLALHWLVSRTSTASLSPESEGRSDRPTGVLPGSKDMFPPEIPAAPGTARELLPSGSDDPRPSRQQGWSAQVFRDIEWRRFEAVCERLFAQAGFEAKTQSHGADGGVDIWLYSKNATGPVSVVQCKHWSGRQVGVKEVREFLGVMTAKGVKRGTYATTSTYTPAAAEFARENGIHVMDGVGLLGLIARRSKEQQEQLLAVAYEGDYWRPTCASCGVKLVDRVSGKDGSHFWGCVNYPRCRSTMPVRYRTA</sequence>
<dbReference type="Pfam" id="PF04471">
    <property type="entry name" value="Mrr_cat"/>
    <property type="match status" value="1"/>
</dbReference>
<feature type="domain" description="Restriction endonuclease type IV Mrr" evidence="4">
    <location>
        <begin position="133"/>
        <end position="244"/>
    </location>
</feature>
<evidence type="ECO:0000256" key="2">
    <source>
        <dbReference type="SAM" id="Phobius"/>
    </source>
</evidence>
<reference evidence="5 6" key="1">
    <citation type="submission" date="2020-10" db="EMBL/GenBank/DDBJ databases">
        <title>Ramlibacter sp. HM2 16S ribosomal RNA gene Genome sequencing and assembly.</title>
        <authorList>
            <person name="Kang M."/>
        </authorList>
    </citation>
    <scope>NUCLEOTIDE SEQUENCE [LARGE SCALE GENOMIC DNA]</scope>
    <source>
        <strain evidence="5 6">HM2</strain>
    </source>
</reference>
<dbReference type="EMBL" id="JADDIV010000004">
    <property type="protein sequence ID" value="MBE7368886.1"/>
    <property type="molecule type" value="Genomic_DNA"/>
</dbReference>
<feature type="region of interest" description="Disordered" evidence="1">
    <location>
        <begin position="74"/>
        <end position="127"/>
    </location>
</feature>
<dbReference type="PANTHER" id="PTHR30015">
    <property type="entry name" value="MRR RESTRICTION SYSTEM PROTEIN"/>
    <property type="match status" value="1"/>
</dbReference>
<organism evidence="5 6">
    <name type="scientific">Ramlibacter pallidus</name>
    <dbReference type="NCBI Taxonomy" id="2780087"/>
    <lineage>
        <taxon>Bacteria</taxon>
        <taxon>Pseudomonadati</taxon>
        <taxon>Pseudomonadota</taxon>
        <taxon>Betaproteobacteria</taxon>
        <taxon>Burkholderiales</taxon>
        <taxon>Comamonadaceae</taxon>
        <taxon>Ramlibacter</taxon>
    </lineage>
</organism>
<keyword evidence="2" id="KW-1133">Transmembrane helix</keyword>
<dbReference type="InterPro" id="IPR052906">
    <property type="entry name" value="Type_IV_Methyl-Rstrct_Enzyme"/>
</dbReference>
<dbReference type="Gene3D" id="3.40.1350.10">
    <property type="match status" value="1"/>
</dbReference>
<dbReference type="InterPro" id="IPR011856">
    <property type="entry name" value="tRNA_endonuc-like_dom_sf"/>
</dbReference>
<dbReference type="SUPFAM" id="SSF52980">
    <property type="entry name" value="Restriction endonuclease-like"/>
    <property type="match status" value="1"/>
</dbReference>
<evidence type="ECO:0000259" key="3">
    <source>
        <dbReference type="Pfam" id="PF01396"/>
    </source>
</evidence>
<keyword evidence="6" id="KW-1185">Reference proteome</keyword>
<evidence type="ECO:0000313" key="6">
    <source>
        <dbReference type="Proteomes" id="UP000806285"/>
    </source>
</evidence>
<keyword evidence="5" id="KW-0540">Nuclease</keyword>
<protein>
    <submittedName>
        <fullName evidence="5">Restriction endonuclease</fullName>
    </submittedName>
</protein>
<keyword evidence="5" id="KW-0255">Endonuclease</keyword>
<feature type="transmembrane region" description="Helical" evidence="2">
    <location>
        <begin position="12"/>
        <end position="33"/>
    </location>
</feature>
<proteinExistence type="predicted"/>
<keyword evidence="5" id="KW-0378">Hydrolase</keyword>
<feature type="transmembrane region" description="Helical" evidence="2">
    <location>
        <begin position="48"/>
        <end position="67"/>
    </location>
</feature>
<dbReference type="InterPro" id="IPR011335">
    <property type="entry name" value="Restrct_endonuc-II-like"/>
</dbReference>
<evidence type="ECO:0000259" key="4">
    <source>
        <dbReference type="Pfam" id="PF04471"/>
    </source>
</evidence>
<name>A0ABR9S5T9_9BURK</name>
<evidence type="ECO:0000313" key="5">
    <source>
        <dbReference type="EMBL" id="MBE7368886.1"/>
    </source>
</evidence>
<dbReference type="Pfam" id="PF01396">
    <property type="entry name" value="Zn_ribbon_Top1"/>
    <property type="match status" value="1"/>
</dbReference>
<dbReference type="Proteomes" id="UP000806285">
    <property type="component" value="Unassembled WGS sequence"/>
</dbReference>
<dbReference type="Gene3D" id="3.30.65.10">
    <property type="entry name" value="Bacterial Topoisomerase I, domain 1"/>
    <property type="match status" value="1"/>
</dbReference>